<keyword evidence="5" id="KW-0547">Nucleotide-binding</keyword>
<dbReference type="Pfam" id="PF08448">
    <property type="entry name" value="PAS_4"/>
    <property type="match status" value="1"/>
</dbReference>
<dbReference type="Pfam" id="PF02518">
    <property type="entry name" value="HATPase_c"/>
    <property type="match status" value="1"/>
</dbReference>
<dbReference type="Gene3D" id="1.10.287.130">
    <property type="match status" value="1"/>
</dbReference>
<dbReference type="SMART" id="SM00387">
    <property type="entry name" value="HATPase_c"/>
    <property type="match status" value="1"/>
</dbReference>
<keyword evidence="6" id="KW-0418">Kinase</keyword>
<dbReference type="AlphaFoldDB" id="A0A371IT83"/>
<dbReference type="InterPro" id="IPR036097">
    <property type="entry name" value="HisK_dim/P_sf"/>
</dbReference>
<feature type="domain" description="PAC" evidence="10">
    <location>
        <begin position="313"/>
        <end position="365"/>
    </location>
</feature>
<dbReference type="NCBIfam" id="TIGR00229">
    <property type="entry name" value="sensory_box"/>
    <property type="match status" value="1"/>
</dbReference>
<evidence type="ECO:0000256" key="4">
    <source>
        <dbReference type="ARBA" id="ARBA00022679"/>
    </source>
</evidence>
<dbReference type="InterPro" id="IPR035965">
    <property type="entry name" value="PAS-like_dom_sf"/>
</dbReference>
<evidence type="ECO:0000259" key="10">
    <source>
        <dbReference type="PROSITE" id="PS50113"/>
    </source>
</evidence>
<name>A0A371IT83_9FIRM</name>
<dbReference type="PRINTS" id="PR00344">
    <property type="entry name" value="BCTRLSENSOR"/>
</dbReference>
<dbReference type="Proteomes" id="UP000243494">
    <property type="component" value="Unassembled WGS sequence"/>
</dbReference>
<evidence type="ECO:0000313" key="11">
    <source>
        <dbReference type="EMBL" id="RDY23669.1"/>
    </source>
</evidence>
<keyword evidence="7" id="KW-0067">ATP-binding</keyword>
<dbReference type="PROSITE" id="PS50109">
    <property type="entry name" value="HIS_KIN"/>
    <property type="match status" value="1"/>
</dbReference>
<gene>
    <name evidence="11" type="ORF">CHF27_006960</name>
</gene>
<keyword evidence="8" id="KW-0902">Two-component regulatory system</keyword>
<evidence type="ECO:0000259" key="9">
    <source>
        <dbReference type="PROSITE" id="PS50109"/>
    </source>
</evidence>
<evidence type="ECO:0000256" key="1">
    <source>
        <dbReference type="ARBA" id="ARBA00000085"/>
    </source>
</evidence>
<dbReference type="InterPro" id="IPR000014">
    <property type="entry name" value="PAS"/>
</dbReference>
<proteinExistence type="predicted"/>
<keyword evidence="12" id="KW-1185">Reference proteome</keyword>
<dbReference type="PANTHER" id="PTHR43547:SF2">
    <property type="entry name" value="HYBRID SIGNAL TRANSDUCTION HISTIDINE KINASE C"/>
    <property type="match status" value="1"/>
</dbReference>
<evidence type="ECO:0000256" key="7">
    <source>
        <dbReference type="ARBA" id="ARBA00022840"/>
    </source>
</evidence>
<dbReference type="PROSITE" id="PS50113">
    <property type="entry name" value="PAC"/>
    <property type="match status" value="1"/>
</dbReference>
<dbReference type="Gene3D" id="3.30.450.20">
    <property type="entry name" value="PAS domain"/>
    <property type="match status" value="2"/>
</dbReference>
<dbReference type="RefSeq" id="WP_095405868.1">
    <property type="nucleotide sequence ID" value="NZ_NOJZ02000009.1"/>
</dbReference>
<dbReference type="SUPFAM" id="SSF55785">
    <property type="entry name" value="PYP-like sensor domain (PAS domain)"/>
    <property type="match status" value="2"/>
</dbReference>
<dbReference type="GO" id="GO:0000155">
    <property type="term" value="F:phosphorelay sensor kinase activity"/>
    <property type="evidence" value="ECO:0007669"/>
    <property type="project" value="InterPro"/>
</dbReference>
<dbReference type="EMBL" id="NOJZ02000009">
    <property type="protein sequence ID" value="RDY23669.1"/>
    <property type="molecule type" value="Genomic_DNA"/>
</dbReference>
<dbReference type="CDD" id="cd00082">
    <property type="entry name" value="HisKA"/>
    <property type="match status" value="1"/>
</dbReference>
<evidence type="ECO:0000256" key="6">
    <source>
        <dbReference type="ARBA" id="ARBA00022777"/>
    </source>
</evidence>
<organism evidence="11 12">
    <name type="scientific">Romboutsia maritimum</name>
    <dbReference type="NCBI Taxonomy" id="2020948"/>
    <lineage>
        <taxon>Bacteria</taxon>
        <taxon>Bacillati</taxon>
        <taxon>Bacillota</taxon>
        <taxon>Clostridia</taxon>
        <taxon>Peptostreptococcales</taxon>
        <taxon>Peptostreptococcaceae</taxon>
        <taxon>Romboutsia</taxon>
    </lineage>
</organism>
<keyword evidence="3" id="KW-0597">Phosphoprotein</keyword>
<dbReference type="CDD" id="cd00130">
    <property type="entry name" value="PAS"/>
    <property type="match status" value="1"/>
</dbReference>
<dbReference type="InterPro" id="IPR003661">
    <property type="entry name" value="HisK_dim/P_dom"/>
</dbReference>
<dbReference type="Pfam" id="PF13426">
    <property type="entry name" value="PAS_9"/>
    <property type="match status" value="1"/>
</dbReference>
<dbReference type="InterPro" id="IPR003594">
    <property type="entry name" value="HATPase_dom"/>
</dbReference>
<dbReference type="EC" id="2.7.13.3" evidence="2"/>
<dbReference type="InterPro" id="IPR005467">
    <property type="entry name" value="His_kinase_dom"/>
</dbReference>
<dbReference type="PANTHER" id="PTHR43547">
    <property type="entry name" value="TWO-COMPONENT HISTIDINE KINASE"/>
    <property type="match status" value="1"/>
</dbReference>
<evidence type="ECO:0000256" key="2">
    <source>
        <dbReference type="ARBA" id="ARBA00012438"/>
    </source>
</evidence>
<feature type="domain" description="Histidine kinase" evidence="9">
    <location>
        <begin position="373"/>
        <end position="596"/>
    </location>
</feature>
<evidence type="ECO:0000256" key="5">
    <source>
        <dbReference type="ARBA" id="ARBA00022741"/>
    </source>
</evidence>
<protein>
    <recommendedName>
        <fullName evidence="2">histidine kinase</fullName>
        <ecNumber evidence="2">2.7.13.3</ecNumber>
    </recommendedName>
</protein>
<dbReference type="OrthoDB" id="9813394at2"/>
<accession>A0A371IT83</accession>
<dbReference type="InterPro" id="IPR000700">
    <property type="entry name" value="PAS-assoc_C"/>
</dbReference>
<dbReference type="SMART" id="SM00388">
    <property type="entry name" value="HisKA"/>
    <property type="match status" value="1"/>
</dbReference>
<evidence type="ECO:0000313" key="12">
    <source>
        <dbReference type="Proteomes" id="UP000243494"/>
    </source>
</evidence>
<dbReference type="InterPro" id="IPR013656">
    <property type="entry name" value="PAS_4"/>
</dbReference>
<evidence type="ECO:0000256" key="3">
    <source>
        <dbReference type="ARBA" id="ARBA00022553"/>
    </source>
</evidence>
<comment type="catalytic activity">
    <reaction evidence="1">
        <text>ATP + protein L-histidine = ADP + protein N-phospho-L-histidine.</text>
        <dbReference type="EC" id="2.7.13.3"/>
    </reaction>
</comment>
<reference evidence="11 12" key="1">
    <citation type="journal article" date="2017" name="Genome Announc.">
        <title>Draft Genome Sequence of Romboutsia maritimum sp. nov. Strain CCRI-22766(T), Isolated from Coastal Estuarine Mud.</title>
        <authorList>
            <person name="Maheux A.F."/>
            <person name="Boudreau D.K."/>
            <person name="Berube E."/>
            <person name="Boissinot M."/>
            <person name="Raymond F."/>
            <person name="Brodeur S."/>
            <person name="Corbeil J."/>
            <person name="Brightwell G."/>
            <person name="Broda D."/>
            <person name="Omar R.F."/>
            <person name="Bergeron M.G."/>
        </authorList>
    </citation>
    <scope>NUCLEOTIDE SEQUENCE [LARGE SCALE GENOMIC DNA]</scope>
    <source>
        <strain evidence="11 12">CCRI-22766</strain>
    </source>
</reference>
<dbReference type="Pfam" id="PF00512">
    <property type="entry name" value="HisKA"/>
    <property type="match status" value="1"/>
</dbReference>
<dbReference type="InterPro" id="IPR004358">
    <property type="entry name" value="Sig_transdc_His_kin-like_C"/>
</dbReference>
<evidence type="ECO:0000256" key="8">
    <source>
        <dbReference type="ARBA" id="ARBA00023012"/>
    </source>
</evidence>
<dbReference type="Gene3D" id="3.30.565.10">
    <property type="entry name" value="Histidine kinase-like ATPase, C-terminal domain"/>
    <property type="match status" value="1"/>
</dbReference>
<dbReference type="InterPro" id="IPR036890">
    <property type="entry name" value="HATPase_C_sf"/>
</dbReference>
<dbReference type="SUPFAM" id="SSF55874">
    <property type="entry name" value="ATPase domain of HSP90 chaperone/DNA topoisomerase II/histidine kinase"/>
    <property type="match status" value="1"/>
</dbReference>
<sequence length="625" mass="72613">MGNDIYEKILKNSDIIYFRGKALKDKNGKYIDLIILDFNKSFEQTIKLKSQSVLEVLKILEEQDIYINLDSVLKNAMINEMCKLEKYISKTNKCMNIDIYRVCEDEFAITINKEDNKTNMKISGVLRTAPVCTWIKDLDGRYTDVNEQYLELLDCKYTDVIGNTDIEIWGEETGKGFMENDKLVIKNGIVHRCEEVWITKEKEKIYLQCTKWQYKNKYGEILGVLGTAINITDKIKLKENIEKNETNFQEIVSYSESVFIIRDRKKAIYVSPSFENLFESNPDKLYEDINYLADYFYDRNIVNKDFDSFDTPMEVTAKLKNIKKEDKWVWVKFVPIKDENDNTVKRIGIISDATKRKQIEEEMEQLRLDFFANISHELRTPINLVLSAIQVLSLKIEKLDVETREYFFKYMGIMQQNGFRMLKLVNNLIDMTKIDSGYFIYTPQNGNIISFVEEICMSVSDFVSRNSMEIVFDTDLEEKIIGFDAEKIERIILNLLSNAVKFNKPNGSINVYINCEDEKYVKIKIKDTGIGIPNDKLYNIFERFEQVKGKIKKEREGSGIGLSLVKSLVEIHGGYIQVDSVLGEGSEFIISIPNKLVESDGLNSEIICNQSQSKRINVEFSDIYI</sequence>
<keyword evidence="4" id="KW-0808">Transferase</keyword>
<dbReference type="FunFam" id="3.30.565.10:FF:000037">
    <property type="entry name" value="Hybrid sensor histidine kinase/response regulator"/>
    <property type="match status" value="1"/>
</dbReference>
<dbReference type="SUPFAM" id="SSF47384">
    <property type="entry name" value="Homodimeric domain of signal transducing histidine kinase"/>
    <property type="match status" value="1"/>
</dbReference>
<dbReference type="GO" id="GO:0005524">
    <property type="term" value="F:ATP binding"/>
    <property type="evidence" value="ECO:0007669"/>
    <property type="project" value="UniProtKB-KW"/>
</dbReference>
<comment type="caution">
    <text evidence="11">The sequence shown here is derived from an EMBL/GenBank/DDBJ whole genome shotgun (WGS) entry which is preliminary data.</text>
</comment>